<dbReference type="InterPro" id="IPR029787">
    <property type="entry name" value="Nucleotide_cyclase"/>
</dbReference>
<dbReference type="EMBL" id="JABXWT010000037">
    <property type="protein sequence ID" value="NVO58624.1"/>
    <property type="molecule type" value="Genomic_DNA"/>
</dbReference>
<keyword evidence="3" id="KW-0547">Nucleotide-binding</keyword>
<dbReference type="RefSeq" id="WP_176867664.1">
    <property type="nucleotide sequence ID" value="NZ_JABXWT010000037.1"/>
</dbReference>
<gene>
    <name evidence="10" type="ORF">HW561_22875</name>
</gene>
<keyword evidence="11" id="KW-1185">Reference proteome</keyword>
<comment type="subcellular location">
    <subcellularLocation>
        <location evidence="1">Membrane</location>
    </subcellularLocation>
</comment>
<feature type="domain" description="Guanylate cyclase" evidence="9">
    <location>
        <begin position="233"/>
        <end position="360"/>
    </location>
</feature>
<dbReference type="PROSITE" id="PS00452">
    <property type="entry name" value="GUANYLATE_CYCLASE_1"/>
    <property type="match status" value="1"/>
</dbReference>
<dbReference type="Pfam" id="PF00211">
    <property type="entry name" value="Guanylate_cyc"/>
    <property type="match status" value="1"/>
</dbReference>
<keyword evidence="6 7" id="KW-0456">Lyase</keyword>
<feature type="transmembrane region" description="Helical" evidence="8">
    <location>
        <begin position="125"/>
        <end position="147"/>
    </location>
</feature>
<dbReference type="Pfam" id="PF20967">
    <property type="entry name" value="MASE7"/>
    <property type="match status" value="1"/>
</dbReference>
<dbReference type="SMART" id="SM00044">
    <property type="entry name" value="CYCc"/>
    <property type="match status" value="1"/>
</dbReference>
<evidence type="ECO:0000256" key="4">
    <source>
        <dbReference type="ARBA" id="ARBA00022989"/>
    </source>
</evidence>
<dbReference type="SUPFAM" id="SSF55073">
    <property type="entry name" value="Nucleotide cyclase"/>
    <property type="match status" value="1"/>
</dbReference>
<evidence type="ECO:0000313" key="11">
    <source>
        <dbReference type="Proteomes" id="UP000630805"/>
    </source>
</evidence>
<evidence type="ECO:0000256" key="2">
    <source>
        <dbReference type="ARBA" id="ARBA00022692"/>
    </source>
</evidence>
<dbReference type="CDD" id="cd07302">
    <property type="entry name" value="CHD"/>
    <property type="match status" value="1"/>
</dbReference>
<comment type="similarity">
    <text evidence="7">Belongs to the adenylyl cyclase class-4/guanylyl cyclase family.</text>
</comment>
<dbReference type="Gene3D" id="3.30.70.1230">
    <property type="entry name" value="Nucleotide cyclase"/>
    <property type="match status" value="1"/>
</dbReference>
<dbReference type="InterPro" id="IPR001054">
    <property type="entry name" value="A/G_cyclase"/>
</dbReference>
<protein>
    <submittedName>
        <fullName evidence="10">Adenylate/guanylate cyclase domain-containing protein</fullName>
    </submittedName>
</protein>
<feature type="transmembrane region" description="Helical" evidence="8">
    <location>
        <begin position="27"/>
        <end position="48"/>
    </location>
</feature>
<reference evidence="10 11" key="1">
    <citation type="submission" date="2020-06" db="EMBL/GenBank/DDBJ databases">
        <authorList>
            <person name="Cao W.R."/>
        </authorList>
    </citation>
    <scope>NUCLEOTIDE SEQUENCE [LARGE SCALE GENOMIC DNA]</scope>
    <source>
        <strain evidence="10 11">B1Z28</strain>
    </source>
</reference>
<accession>A0ABX2Q035</accession>
<dbReference type="PANTHER" id="PTHR11920:SF335">
    <property type="entry name" value="GUANYLATE CYCLASE"/>
    <property type="match status" value="1"/>
</dbReference>
<dbReference type="InterPro" id="IPR048432">
    <property type="entry name" value="MASE7"/>
</dbReference>
<sequence length="409" mass="44533">MKWRRVLPTIRFGTERYPEKVARRLRVVNATAFALVAISLGFVVAHMINPNPGLWPASLVHLGAALGFSAVPLMHRWGPSLGASLLIAVGLADISGLCLIFGTGSGLHFWALLVPALLIPFYGEIRLPVAVALVVLAATVTIILEAIAPVNTGLRSPHLVFVANFIPSVVLSFTILFSIVLYAMRQIAHAEAAAEHEFERSEALIANILPVSVAARLKEGVGEVVADRYDKASVLFADMEGFTARASDTEPEDLVRFLNDVFSDLDTLVEKHGLEKIKTTGDAYMVVSGVPEPRPDQVEALSDLALEMRDALADLVDPKGRAVPFRIGIASGPVVAGVVGRQKFFYDVWGDAVNMAARMEQTGEPGQIQVTSDVHERLKNRFIFVERGLIEVRGKGMMRTWLLNGRKIE</sequence>
<evidence type="ECO:0000256" key="3">
    <source>
        <dbReference type="ARBA" id="ARBA00022741"/>
    </source>
</evidence>
<comment type="caution">
    <text evidence="10">The sequence shown here is derived from an EMBL/GenBank/DDBJ whole genome shotgun (WGS) entry which is preliminary data.</text>
</comment>
<evidence type="ECO:0000256" key="1">
    <source>
        <dbReference type="ARBA" id="ARBA00004370"/>
    </source>
</evidence>
<dbReference type="Proteomes" id="UP000630805">
    <property type="component" value="Unassembled WGS sequence"/>
</dbReference>
<dbReference type="PANTHER" id="PTHR11920">
    <property type="entry name" value="GUANYLYL CYCLASE"/>
    <property type="match status" value="1"/>
</dbReference>
<feature type="transmembrane region" description="Helical" evidence="8">
    <location>
        <begin position="159"/>
        <end position="184"/>
    </location>
</feature>
<evidence type="ECO:0000313" key="10">
    <source>
        <dbReference type="EMBL" id="NVO58624.1"/>
    </source>
</evidence>
<proteinExistence type="inferred from homology"/>
<keyword evidence="4 8" id="KW-1133">Transmembrane helix</keyword>
<evidence type="ECO:0000256" key="8">
    <source>
        <dbReference type="SAM" id="Phobius"/>
    </source>
</evidence>
<feature type="transmembrane region" description="Helical" evidence="8">
    <location>
        <begin position="85"/>
        <end position="113"/>
    </location>
</feature>
<evidence type="ECO:0000256" key="7">
    <source>
        <dbReference type="RuleBase" id="RU000405"/>
    </source>
</evidence>
<evidence type="ECO:0000256" key="6">
    <source>
        <dbReference type="ARBA" id="ARBA00023239"/>
    </source>
</evidence>
<feature type="transmembrane region" description="Helical" evidence="8">
    <location>
        <begin position="54"/>
        <end position="73"/>
    </location>
</feature>
<dbReference type="PROSITE" id="PS50125">
    <property type="entry name" value="GUANYLATE_CYCLASE_2"/>
    <property type="match status" value="1"/>
</dbReference>
<keyword evidence="2 8" id="KW-0812">Transmembrane</keyword>
<name>A0ABX2Q035_9RHOB</name>
<dbReference type="InterPro" id="IPR050401">
    <property type="entry name" value="Cyclic_nucleotide_synthase"/>
</dbReference>
<dbReference type="InterPro" id="IPR018297">
    <property type="entry name" value="A/G_cyclase_CS"/>
</dbReference>
<organism evidence="10 11">
    <name type="scientific">Ruegeria haliotis</name>
    <dbReference type="NCBI Taxonomy" id="2747601"/>
    <lineage>
        <taxon>Bacteria</taxon>
        <taxon>Pseudomonadati</taxon>
        <taxon>Pseudomonadota</taxon>
        <taxon>Alphaproteobacteria</taxon>
        <taxon>Rhodobacterales</taxon>
        <taxon>Roseobacteraceae</taxon>
        <taxon>Ruegeria</taxon>
    </lineage>
</organism>
<evidence type="ECO:0000259" key="9">
    <source>
        <dbReference type="PROSITE" id="PS50125"/>
    </source>
</evidence>
<keyword evidence="5 8" id="KW-0472">Membrane</keyword>
<evidence type="ECO:0000256" key="5">
    <source>
        <dbReference type="ARBA" id="ARBA00023136"/>
    </source>
</evidence>